<name>B6JHT9_AFIC5</name>
<accession>B6JHT9</accession>
<dbReference type="AlphaFoldDB" id="B6JHT9"/>
<evidence type="ECO:0000313" key="3">
    <source>
        <dbReference type="Proteomes" id="UP000007730"/>
    </source>
</evidence>
<sequence>MRLSSAAAFCAALLMASPAFADSRVFIFASQPDGYGIDECLASGASCGATAARMYCESRQFTQASAYHRLAPEDVTGAIPASTTVRPGDNYIAITCQR</sequence>
<reference evidence="2 3" key="1">
    <citation type="journal article" date="2011" name="J. Bacteriol.">
        <title>Complete genome sequences of the chemolithoautotrophic Oligotropha carboxidovorans strains OM4 and OM5.</title>
        <authorList>
            <person name="Volland S."/>
            <person name="Rachinger M."/>
            <person name="Strittmatter A."/>
            <person name="Daniel R."/>
            <person name="Gottschalk G."/>
            <person name="Meyer O."/>
        </authorList>
    </citation>
    <scope>NUCLEOTIDE SEQUENCE [LARGE SCALE GENOMIC DNA]</scope>
    <source>
        <strain evidence="3">ATCC 49405 / DSM 1227 / KCTC 32145 / OM5</strain>
    </source>
</reference>
<keyword evidence="1" id="KW-0732">Signal</keyword>
<dbReference type="KEGG" id="ocg:OCA5_c15390"/>
<proteinExistence type="predicted"/>
<gene>
    <name evidence="2" type="ordered locus">OCA5_c15390</name>
</gene>
<keyword evidence="3" id="KW-1185">Reference proteome</keyword>
<evidence type="ECO:0000313" key="2">
    <source>
        <dbReference type="EMBL" id="AEI06255.1"/>
    </source>
</evidence>
<feature type="chain" id="PRO_5002844714" evidence="1">
    <location>
        <begin position="22"/>
        <end position="98"/>
    </location>
</feature>
<protein>
    <submittedName>
        <fullName evidence="2">Uncharacterized protein</fullName>
    </submittedName>
</protein>
<evidence type="ECO:0000256" key="1">
    <source>
        <dbReference type="SAM" id="SignalP"/>
    </source>
</evidence>
<feature type="signal peptide" evidence="1">
    <location>
        <begin position="1"/>
        <end position="21"/>
    </location>
</feature>
<dbReference type="OrthoDB" id="9150143at2"/>
<dbReference type="Proteomes" id="UP000007730">
    <property type="component" value="Chromosome"/>
</dbReference>
<dbReference type="KEGG" id="oca:OCAR_6520"/>
<dbReference type="PATRIC" id="fig|504832.7.peg.1637"/>
<dbReference type="eggNOG" id="ENOG50334RR">
    <property type="taxonomic scope" value="Bacteria"/>
</dbReference>
<dbReference type="EMBL" id="CP002826">
    <property type="protein sequence ID" value="AEI06255.1"/>
    <property type="molecule type" value="Genomic_DNA"/>
</dbReference>
<organism evidence="2 3">
    <name type="scientific">Afipia carboxidovorans (strain ATCC 49405 / DSM 1227 / KCTC 32145 / OM5)</name>
    <name type="common">Oligotropha carboxidovorans</name>
    <dbReference type="NCBI Taxonomy" id="504832"/>
    <lineage>
        <taxon>Bacteria</taxon>
        <taxon>Pseudomonadati</taxon>
        <taxon>Pseudomonadota</taxon>
        <taxon>Alphaproteobacteria</taxon>
        <taxon>Hyphomicrobiales</taxon>
        <taxon>Nitrobacteraceae</taxon>
        <taxon>Afipia</taxon>
    </lineage>
</organism>
<dbReference type="HOGENOM" id="CLU_163848_0_0_5"/>
<dbReference type="STRING" id="504832.OCA5_c15390"/>
<dbReference type="RefSeq" id="WP_012563658.1">
    <property type="nucleotide sequence ID" value="NC_011386.1"/>
</dbReference>